<organism evidence="1 2">
    <name type="scientific">Vitis vinifera</name>
    <name type="common">Grape</name>
    <dbReference type="NCBI Taxonomy" id="29760"/>
    <lineage>
        <taxon>Eukaryota</taxon>
        <taxon>Viridiplantae</taxon>
        <taxon>Streptophyta</taxon>
        <taxon>Embryophyta</taxon>
        <taxon>Tracheophyta</taxon>
        <taxon>Spermatophyta</taxon>
        <taxon>Magnoliopsida</taxon>
        <taxon>eudicotyledons</taxon>
        <taxon>Gunneridae</taxon>
        <taxon>Pentapetalae</taxon>
        <taxon>rosids</taxon>
        <taxon>Vitales</taxon>
        <taxon>Vitaceae</taxon>
        <taxon>Viteae</taxon>
        <taxon>Vitis</taxon>
    </lineage>
</organism>
<gene>
    <name evidence="1" type="ORF">CK203_096303</name>
</gene>
<sequence>MLHVDLFSMEPAQVNVLPKFGRRKLEASCLPSSQDASFLVFINPSCRSLTGQNTLRKGGKQSVVSNLDVVLFHTENGPYPWASSASTSGT</sequence>
<reference evidence="1 2" key="1">
    <citation type="journal article" date="2018" name="PLoS Genet.">
        <title>Population sequencing reveals clonal diversity and ancestral inbreeding in the grapevine cultivar Chardonnay.</title>
        <authorList>
            <person name="Roach M.J."/>
            <person name="Johnson D.L."/>
            <person name="Bohlmann J."/>
            <person name="van Vuuren H.J."/>
            <person name="Jones S.J."/>
            <person name="Pretorius I.S."/>
            <person name="Schmidt S.A."/>
            <person name="Borneman A.R."/>
        </authorList>
    </citation>
    <scope>NUCLEOTIDE SEQUENCE [LARGE SCALE GENOMIC DNA]</scope>
    <source>
        <strain evidence="2">cv. Chardonnay</strain>
        <tissue evidence="1">Leaf</tissue>
    </source>
</reference>
<evidence type="ECO:0000313" key="2">
    <source>
        <dbReference type="Proteomes" id="UP000288805"/>
    </source>
</evidence>
<accession>A0A438FCA1</accession>
<dbReference type="EMBL" id="QGNW01001050">
    <property type="protein sequence ID" value="RVW57601.1"/>
    <property type="molecule type" value="Genomic_DNA"/>
</dbReference>
<comment type="caution">
    <text evidence="1">The sequence shown here is derived from an EMBL/GenBank/DDBJ whole genome shotgun (WGS) entry which is preliminary data.</text>
</comment>
<proteinExistence type="predicted"/>
<evidence type="ECO:0000313" key="1">
    <source>
        <dbReference type="EMBL" id="RVW57601.1"/>
    </source>
</evidence>
<dbReference type="AlphaFoldDB" id="A0A438FCA1"/>
<name>A0A438FCA1_VITVI</name>
<dbReference type="Proteomes" id="UP000288805">
    <property type="component" value="Unassembled WGS sequence"/>
</dbReference>
<protein>
    <submittedName>
        <fullName evidence="1">Uncharacterized protein</fullName>
    </submittedName>
</protein>